<comment type="caution">
    <text evidence="4">The sequence shown here is derived from an EMBL/GenBank/DDBJ whole genome shotgun (WGS) entry which is preliminary data.</text>
</comment>
<dbReference type="PROSITE" id="PS00012">
    <property type="entry name" value="PHOSPHOPANTETHEINE"/>
    <property type="match status" value="1"/>
</dbReference>
<dbReference type="SUPFAM" id="SSF47336">
    <property type="entry name" value="ACP-like"/>
    <property type="match status" value="1"/>
</dbReference>
<feature type="domain" description="Carrier" evidence="3">
    <location>
        <begin position="5"/>
        <end position="81"/>
    </location>
</feature>
<name>A0A1V9G4Q3_9BACT</name>
<evidence type="ECO:0000256" key="2">
    <source>
        <dbReference type="ARBA" id="ARBA00022553"/>
    </source>
</evidence>
<reference evidence="4 5" key="1">
    <citation type="submission" date="2016-03" db="EMBL/GenBank/DDBJ databases">
        <title>Niastella vici sp. nov., isolated from farmland soil.</title>
        <authorList>
            <person name="Chen L."/>
            <person name="Wang D."/>
            <person name="Yang S."/>
            <person name="Wang G."/>
        </authorList>
    </citation>
    <scope>NUCLEOTIDE SEQUENCE [LARGE SCALE GENOMIC DNA]</scope>
    <source>
        <strain evidence="4 5">DJ57</strain>
    </source>
</reference>
<evidence type="ECO:0000313" key="4">
    <source>
        <dbReference type="EMBL" id="OQP65532.1"/>
    </source>
</evidence>
<dbReference type="Pfam" id="PF00550">
    <property type="entry name" value="PP-binding"/>
    <property type="match status" value="1"/>
</dbReference>
<dbReference type="InterPro" id="IPR036736">
    <property type="entry name" value="ACP-like_sf"/>
</dbReference>
<dbReference type="STRING" id="1703345.A3860_17870"/>
<organism evidence="4 5">
    <name type="scientific">Niastella vici</name>
    <dbReference type="NCBI Taxonomy" id="1703345"/>
    <lineage>
        <taxon>Bacteria</taxon>
        <taxon>Pseudomonadati</taxon>
        <taxon>Bacteroidota</taxon>
        <taxon>Chitinophagia</taxon>
        <taxon>Chitinophagales</taxon>
        <taxon>Chitinophagaceae</taxon>
        <taxon>Niastella</taxon>
    </lineage>
</organism>
<evidence type="ECO:0000313" key="5">
    <source>
        <dbReference type="Proteomes" id="UP000192796"/>
    </source>
</evidence>
<dbReference type="Gene3D" id="1.10.1200.10">
    <property type="entry name" value="ACP-like"/>
    <property type="match status" value="1"/>
</dbReference>
<evidence type="ECO:0000259" key="3">
    <source>
        <dbReference type="PROSITE" id="PS50075"/>
    </source>
</evidence>
<protein>
    <recommendedName>
        <fullName evidence="3">Carrier domain-containing protein</fullName>
    </recommendedName>
</protein>
<evidence type="ECO:0000256" key="1">
    <source>
        <dbReference type="ARBA" id="ARBA00022450"/>
    </source>
</evidence>
<dbReference type="InterPro" id="IPR006162">
    <property type="entry name" value="Ppantetheine_attach_site"/>
</dbReference>
<keyword evidence="5" id="KW-1185">Reference proteome</keyword>
<dbReference type="RefSeq" id="WP_081146431.1">
    <property type="nucleotide sequence ID" value="NZ_LVYD01000024.1"/>
</dbReference>
<gene>
    <name evidence="4" type="ORF">A3860_17870</name>
</gene>
<dbReference type="InterPro" id="IPR009081">
    <property type="entry name" value="PP-bd_ACP"/>
</dbReference>
<dbReference type="EMBL" id="LVYD01000024">
    <property type="protein sequence ID" value="OQP65532.1"/>
    <property type="molecule type" value="Genomic_DNA"/>
</dbReference>
<keyword evidence="1" id="KW-0596">Phosphopantetheine</keyword>
<sequence length="91" mass="10379">MHELITHEGIKELVIEAAAGKKELLQISFTDDLFEFGYNSISIVNLIELLENKHGIYIEPEKNIKKLNTIENIYKILMEKSAAPYAGGHFF</sequence>
<dbReference type="Proteomes" id="UP000192796">
    <property type="component" value="Unassembled WGS sequence"/>
</dbReference>
<dbReference type="PROSITE" id="PS50075">
    <property type="entry name" value="CARRIER"/>
    <property type="match status" value="1"/>
</dbReference>
<dbReference type="AlphaFoldDB" id="A0A1V9G4Q3"/>
<proteinExistence type="predicted"/>
<accession>A0A1V9G4Q3</accession>
<keyword evidence="2" id="KW-0597">Phosphoprotein</keyword>